<evidence type="ECO:0000313" key="2">
    <source>
        <dbReference type="Proteomes" id="UP001465976"/>
    </source>
</evidence>
<dbReference type="EMBL" id="JBAHYK010004343">
    <property type="protein sequence ID" value="KAL0562869.1"/>
    <property type="molecule type" value="Genomic_DNA"/>
</dbReference>
<accession>A0ABR3EJ11</accession>
<sequence>DPYNAFMLAARVWRYLHDRLRHGEFYNLNPRVLPHLPSGSMIVRCPTCSDPDMNMEKSWWETTPQWLRHLVMMYTTLDGNSKTRRFCKRGGERDVSLYDGRAQFPLNSEYVKFLERAKKSKIIEPTPDCDSVKVVTRLTDLATHGQPWWLTRASEAWLNQSQIHIPALAISRHLSHRRVKPNYQDH</sequence>
<evidence type="ECO:0008006" key="3">
    <source>
        <dbReference type="Google" id="ProtNLM"/>
    </source>
</evidence>
<evidence type="ECO:0000313" key="1">
    <source>
        <dbReference type="EMBL" id="KAL0562869.1"/>
    </source>
</evidence>
<dbReference type="Proteomes" id="UP001465976">
    <property type="component" value="Unassembled WGS sequence"/>
</dbReference>
<keyword evidence="2" id="KW-1185">Reference proteome</keyword>
<protein>
    <recommendedName>
        <fullName evidence="3">CxC2-like cysteine cluster KDZ transposase-associated domain-containing protein</fullName>
    </recommendedName>
</protein>
<gene>
    <name evidence="1" type="ORF">V5O48_019208</name>
</gene>
<organism evidence="1 2">
    <name type="scientific">Marasmius crinis-equi</name>
    <dbReference type="NCBI Taxonomy" id="585013"/>
    <lineage>
        <taxon>Eukaryota</taxon>
        <taxon>Fungi</taxon>
        <taxon>Dikarya</taxon>
        <taxon>Basidiomycota</taxon>
        <taxon>Agaricomycotina</taxon>
        <taxon>Agaricomycetes</taxon>
        <taxon>Agaricomycetidae</taxon>
        <taxon>Agaricales</taxon>
        <taxon>Marasmiineae</taxon>
        <taxon>Marasmiaceae</taxon>
        <taxon>Marasmius</taxon>
    </lineage>
</organism>
<reference evidence="1 2" key="1">
    <citation type="submission" date="2024-02" db="EMBL/GenBank/DDBJ databases">
        <title>A draft genome for the cacao thread blight pathogen Marasmius crinis-equi.</title>
        <authorList>
            <person name="Cohen S.P."/>
            <person name="Baruah I.K."/>
            <person name="Amoako-Attah I."/>
            <person name="Bukari Y."/>
            <person name="Meinhardt L.W."/>
            <person name="Bailey B.A."/>
        </authorList>
    </citation>
    <scope>NUCLEOTIDE SEQUENCE [LARGE SCALE GENOMIC DNA]</scope>
    <source>
        <strain evidence="1 2">GH-76</strain>
    </source>
</reference>
<feature type="non-terminal residue" evidence="1">
    <location>
        <position position="1"/>
    </location>
</feature>
<proteinExistence type="predicted"/>
<comment type="caution">
    <text evidence="1">The sequence shown here is derived from an EMBL/GenBank/DDBJ whole genome shotgun (WGS) entry which is preliminary data.</text>
</comment>
<name>A0ABR3EJ11_9AGAR</name>